<proteinExistence type="predicted"/>
<dbReference type="AlphaFoldDB" id="A0A8D9ADA2"/>
<organism evidence="1">
    <name type="scientific">Cacopsylla melanoneura</name>
    <dbReference type="NCBI Taxonomy" id="428564"/>
    <lineage>
        <taxon>Eukaryota</taxon>
        <taxon>Metazoa</taxon>
        <taxon>Ecdysozoa</taxon>
        <taxon>Arthropoda</taxon>
        <taxon>Hexapoda</taxon>
        <taxon>Insecta</taxon>
        <taxon>Pterygota</taxon>
        <taxon>Neoptera</taxon>
        <taxon>Paraneoptera</taxon>
        <taxon>Hemiptera</taxon>
        <taxon>Sternorrhyncha</taxon>
        <taxon>Psylloidea</taxon>
        <taxon>Psyllidae</taxon>
        <taxon>Psyllinae</taxon>
        <taxon>Cacopsylla</taxon>
    </lineage>
</organism>
<evidence type="ECO:0000313" key="1">
    <source>
        <dbReference type="EMBL" id="CAG6763015.1"/>
    </source>
</evidence>
<accession>A0A8D9ADA2</accession>
<reference evidence="1" key="1">
    <citation type="submission" date="2021-05" db="EMBL/GenBank/DDBJ databases">
        <authorList>
            <person name="Alioto T."/>
            <person name="Alioto T."/>
            <person name="Gomez Garrido J."/>
        </authorList>
    </citation>
    <scope>NUCLEOTIDE SEQUENCE</scope>
</reference>
<protein>
    <submittedName>
        <fullName evidence="1">Uncharacterized protein</fullName>
    </submittedName>
</protein>
<dbReference type="EMBL" id="HBUF01562519">
    <property type="protein sequence ID" value="CAG6763015.1"/>
    <property type="molecule type" value="Transcribed_RNA"/>
</dbReference>
<sequence length="116" mass="13077">MSVKCTHSVCTQFVRSQFVAFSYSFKRTLFISCTQSISTHSVEFNAARVQYTAAWFPCHSNQGRINTKIVHIEEYLRSRAGRLGDTYQPCGVIIGPDQDRTLDLMILASYVQKCGG</sequence>
<name>A0A8D9ADA2_9HEMI</name>